<comment type="caution">
    <text evidence="1">The sequence shown here is derived from an EMBL/GenBank/DDBJ whole genome shotgun (WGS) entry which is preliminary data.</text>
</comment>
<gene>
    <name evidence="1" type="ORF">ACFQ38_15970</name>
</gene>
<dbReference type="RefSeq" id="WP_336825147.1">
    <property type="nucleotide sequence ID" value="NZ_JBHTLT010000126.1"/>
</dbReference>
<protein>
    <recommendedName>
        <fullName evidence="3">Preprotein translocase subunit SecA</fullName>
    </recommendedName>
</protein>
<name>A0ABW3U1C8_9BACL</name>
<accession>A0ABW3U1C8</accession>
<dbReference type="Proteomes" id="UP001597231">
    <property type="component" value="Unassembled WGS sequence"/>
</dbReference>
<organism evidence="1 2">
    <name type="scientific">Sporosarcina contaminans</name>
    <dbReference type="NCBI Taxonomy" id="633403"/>
    <lineage>
        <taxon>Bacteria</taxon>
        <taxon>Bacillati</taxon>
        <taxon>Bacillota</taxon>
        <taxon>Bacilli</taxon>
        <taxon>Bacillales</taxon>
        <taxon>Caryophanaceae</taxon>
        <taxon>Sporosarcina</taxon>
    </lineage>
</organism>
<keyword evidence="2" id="KW-1185">Reference proteome</keyword>
<sequence length="73" mass="8692">MYSIHFYENDLYVLNQALQNIPVVNENIRIKGRTGKVISVEKVEENKYFVYVEFEKIVDKNKDNIQGGKKRKR</sequence>
<evidence type="ECO:0000313" key="2">
    <source>
        <dbReference type="Proteomes" id="UP001597231"/>
    </source>
</evidence>
<dbReference type="EMBL" id="JBHTLT010000126">
    <property type="protein sequence ID" value="MFD1206593.1"/>
    <property type="molecule type" value="Genomic_DNA"/>
</dbReference>
<evidence type="ECO:0000313" key="1">
    <source>
        <dbReference type="EMBL" id="MFD1206593.1"/>
    </source>
</evidence>
<proteinExistence type="predicted"/>
<evidence type="ECO:0008006" key="3">
    <source>
        <dbReference type="Google" id="ProtNLM"/>
    </source>
</evidence>
<reference evidence="2" key="1">
    <citation type="journal article" date="2019" name="Int. J. Syst. Evol. Microbiol.">
        <title>The Global Catalogue of Microorganisms (GCM) 10K type strain sequencing project: providing services to taxonomists for standard genome sequencing and annotation.</title>
        <authorList>
            <consortium name="The Broad Institute Genomics Platform"/>
            <consortium name="The Broad Institute Genome Sequencing Center for Infectious Disease"/>
            <person name="Wu L."/>
            <person name="Ma J."/>
        </authorList>
    </citation>
    <scope>NUCLEOTIDE SEQUENCE [LARGE SCALE GENOMIC DNA]</scope>
    <source>
        <strain evidence="2">CCUG 53915</strain>
    </source>
</reference>